<feature type="region of interest" description="Disordered" evidence="7">
    <location>
        <begin position="461"/>
        <end position="480"/>
    </location>
</feature>
<evidence type="ECO:0000313" key="10">
    <source>
        <dbReference type="Proteomes" id="UP000033531"/>
    </source>
</evidence>
<dbReference type="CDD" id="cd00009">
    <property type="entry name" value="AAA"/>
    <property type="match status" value="1"/>
</dbReference>
<evidence type="ECO:0000256" key="1">
    <source>
        <dbReference type="ARBA" id="ARBA00022737"/>
    </source>
</evidence>
<dbReference type="Pfam" id="PF00004">
    <property type="entry name" value="AAA"/>
    <property type="match status" value="1"/>
</dbReference>
<feature type="compositionally biased region" description="Basic and acidic residues" evidence="7">
    <location>
        <begin position="467"/>
        <end position="480"/>
    </location>
</feature>
<dbReference type="SMART" id="SM01086">
    <property type="entry name" value="ClpB_D2-small"/>
    <property type="match status" value="1"/>
</dbReference>
<dbReference type="Pfam" id="PF02861">
    <property type="entry name" value="Clp_N"/>
    <property type="match status" value="1"/>
</dbReference>
<dbReference type="PANTHER" id="PTHR11638:SF175">
    <property type="entry name" value="ATP-DEPENDENT CLP PROTEASE, ATP-BINDING SUBUNIT CLPC"/>
    <property type="match status" value="1"/>
</dbReference>
<dbReference type="InterPro" id="IPR027417">
    <property type="entry name" value="P-loop_NTPase"/>
</dbReference>
<dbReference type="PRINTS" id="PR00300">
    <property type="entry name" value="CLPPROTEASEA"/>
</dbReference>
<dbReference type="InterPro" id="IPR028299">
    <property type="entry name" value="ClpA/B_CS2"/>
</dbReference>
<gene>
    <name evidence="9" type="primary">clpC</name>
    <name evidence="9" type="ORF">JF74_14270</name>
</gene>
<dbReference type="InterPro" id="IPR001270">
    <property type="entry name" value="ClpA/B"/>
</dbReference>
<keyword evidence="1 5" id="KW-0677">Repeat</keyword>
<dbReference type="SMART" id="SM00382">
    <property type="entry name" value="AAA"/>
    <property type="match status" value="2"/>
</dbReference>
<evidence type="ECO:0000256" key="3">
    <source>
        <dbReference type="ARBA" id="ARBA00022840"/>
    </source>
</evidence>
<sequence length="831" mass="92236">MKKSYTTSANQVLEIAREQAQNFHHRLIGTEHVLLAMVIESDGEAGKNLRAWGATPKAIREEIERYTGYGSAGKTSYMQMSPRLSMVLAYAGTLAEREGSAKIKTCHILLGMVLNEQILASVILRNLNIDLDGLRNDILHSLGEDEQDMDENDQEDSSWSGFNGSEESTSRNSSTPTLDQVSVNLNERAENGEIDPVIGRDREVARVIEILSRRNKNNPVLIGEPGVGKTAVAEAIASAIVAKKVPHDLLKKQVVSLDLGGLVAGTKYRGEFEDRMKKIIKEITENGNIILFVDEMHTLIGAGGAEGSIDAANILKPSLARGDIQMIGATTFDEYQKYVEKDQALARRFQIVRLNEPSRAETLAILNGLKPKYEKFHHVKISNSALENAIDLSSRYISDRYLPDKAIDLIDEASAAVKIKSGKGSNNQLLQLNDQIEKVIGEKNHAAVNQNFAKAAQLQERQNSLQRRQDELTTKLDESTSKGAIVQPEDVAKVVSNWTGVPVTQMNRDETKHLANLEKDLHKRIIGQNKAVSAVSRAVRRSRSGIKDENRPIGSFLFLGPTGVGKTELAKAIAAAIFGSENNLIRIDMSEYMDQIANSKLIGSAPGYVGYDEGGQLTEQVRRHPYSVVLLDEVEKAHPDVFNLLLQVLEDGFLTDSKGRKVDFKNTIIIMTSNLGSRSLFETQALGFNADNTSQTKLRQDRVRQALKEFFRPEFLNRIDETIIFDELDQKQLRQIVTLLTRKLIDRLHKQGVQLKISTAALDKIAKDGYNPEMGARPLRRAIQKDIEDKIASMLIKGDLKNGDILKVGCSHNHLKFDVLKQKDNNLVGAK</sequence>
<evidence type="ECO:0000256" key="6">
    <source>
        <dbReference type="RuleBase" id="RU004432"/>
    </source>
</evidence>
<evidence type="ECO:0000256" key="5">
    <source>
        <dbReference type="PROSITE-ProRule" id="PRU01251"/>
    </source>
</evidence>
<dbReference type="Gene3D" id="1.10.1780.10">
    <property type="entry name" value="Clp, N-terminal domain"/>
    <property type="match status" value="1"/>
</dbReference>
<dbReference type="Proteomes" id="UP000033531">
    <property type="component" value="Unassembled WGS sequence"/>
</dbReference>
<dbReference type="Pfam" id="PF17871">
    <property type="entry name" value="AAA_lid_9"/>
    <property type="match status" value="1"/>
</dbReference>
<feature type="domain" description="Clp R" evidence="8">
    <location>
        <begin position="1"/>
        <end position="144"/>
    </location>
</feature>
<comment type="caution">
    <text evidence="9">The sequence shown here is derived from an EMBL/GenBank/DDBJ whole genome shotgun (WGS) entry which is preliminary data.</text>
</comment>
<dbReference type="FunFam" id="3.40.50.300:FF:000025">
    <property type="entry name" value="ATP-dependent Clp protease subunit"/>
    <property type="match status" value="1"/>
</dbReference>
<name>A0A0F4LCN0_9LACO</name>
<keyword evidence="3 6" id="KW-0067">ATP-binding</keyword>
<dbReference type="InterPro" id="IPR003593">
    <property type="entry name" value="AAA+_ATPase"/>
</dbReference>
<dbReference type="InterPro" id="IPR004176">
    <property type="entry name" value="Clp_R_N"/>
</dbReference>
<dbReference type="PROSITE" id="PS00871">
    <property type="entry name" value="CLPAB_2"/>
    <property type="match status" value="1"/>
</dbReference>
<dbReference type="GO" id="GO:0005737">
    <property type="term" value="C:cytoplasm"/>
    <property type="evidence" value="ECO:0007669"/>
    <property type="project" value="TreeGrafter"/>
</dbReference>
<protein>
    <submittedName>
        <fullName evidence="9">ATPase</fullName>
    </submittedName>
</protein>
<evidence type="ECO:0000313" key="9">
    <source>
        <dbReference type="EMBL" id="KJY56068.1"/>
    </source>
</evidence>
<dbReference type="InterPro" id="IPR050130">
    <property type="entry name" value="ClpA_ClpB"/>
</dbReference>
<organism evidence="9 10">
    <name type="scientific">Lactobacillus melliventris</name>
    <dbReference type="NCBI Taxonomy" id="1218507"/>
    <lineage>
        <taxon>Bacteria</taxon>
        <taxon>Bacillati</taxon>
        <taxon>Bacillota</taxon>
        <taxon>Bacilli</taxon>
        <taxon>Lactobacillales</taxon>
        <taxon>Lactobacillaceae</taxon>
        <taxon>Lactobacillus</taxon>
    </lineage>
</organism>
<dbReference type="InterPro" id="IPR036628">
    <property type="entry name" value="Clp_N_dom_sf"/>
</dbReference>
<dbReference type="PATRIC" id="fig|1218507.3.peg.1613"/>
<dbReference type="CDD" id="cd19499">
    <property type="entry name" value="RecA-like_ClpB_Hsp104-like"/>
    <property type="match status" value="1"/>
</dbReference>
<keyword evidence="2 6" id="KW-0547">Nucleotide-binding</keyword>
<dbReference type="Gene3D" id="1.10.8.60">
    <property type="match status" value="2"/>
</dbReference>
<evidence type="ECO:0000259" key="8">
    <source>
        <dbReference type="PROSITE" id="PS51903"/>
    </source>
</evidence>
<dbReference type="InterPro" id="IPR041546">
    <property type="entry name" value="ClpA/ClpB_AAA_lid"/>
</dbReference>
<evidence type="ECO:0000256" key="7">
    <source>
        <dbReference type="SAM" id="MobiDB-lite"/>
    </source>
</evidence>
<dbReference type="AlphaFoldDB" id="A0A0F4LCN0"/>
<dbReference type="Gene3D" id="3.40.50.300">
    <property type="entry name" value="P-loop containing nucleotide triphosphate hydrolases"/>
    <property type="match status" value="2"/>
</dbReference>
<dbReference type="Gene3D" id="4.10.860.10">
    <property type="entry name" value="UVR domain"/>
    <property type="match status" value="1"/>
</dbReference>
<dbReference type="GO" id="GO:0005524">
    <property type="term" value="F:ATP binding"/>
    <property type="evidence" value="ECO:0007669"/>
    <property type="project" value="UniProtKB-KW"/>
</dbReference>
<dbReference type="HOGENOM" id="CLU_005070_4_1_9"/>
<dbReference type="InterPro" id="IPR019489">
    <property type="entry name" value="Clp_ATPase_C"/>
</dbReference>
<feature type="compositionally biased region" description="Acidic residues" evidence="7">
    <location>
        <begin position="144"/>
        <end position="156"/>
    </location>
</feature>
<dbReference type="InterPro" id="IPR018368">
    <property type="entry name" value="ClpA/B_CS1"/>
</dbReference>
<dbReference type="PANTHER" id="PTHR11638">
    <property type="entry name" value="ATP-DEPENDENT CLP PROTEASE"/>
    <property type="match status" value="1"/>
</dbReference>
<dbReference type="SUPFAM" id="SSF81923">
    <property type="entry name" value="Double Clp-N motif"/>
    <property type="match status" value="1"/>
</dbReference>
<dbReference type="RefSeq" id="WP_046325365.1">
    <property type="nucleotide sequence ID" value="NZ_JBHTMT010000005.1"/>
</dbReference>
<feature type="compositionally biased region" description="Polar residues" evidence="7">
    <location>
        <begin position="157"/>
        <end position="178"/>
    </location>
</feature>
<keyword evidence="4 6" id="KW-0143">Chaperone</keyword>
<reference evidence="9 10" key="1">
    <citation type="submission" date="2015-01" db="EMBL/GenBank/DDBJ databases">
        <title>Comparative genomics of the lactic acid bacteria isolated from the honey bee gut.</title>
        <authorList>
            <person name="Ellegaard K.M."/>
            <person name="Tamarit D."/>
            <person name="Javelind E."/>
            <person name="Olofsson T."/>
            <person name="Andersson S.G."/>
            <person name="Vasquez A."/>
        </authorList>
    </citation>
    <scope>NUCLEOTIDE SEQUENCE [LARGE SCALE GENOMIC DNA]</scope>
    <source>
        <strain evidence="9 10">Hma8</strain>
    </source>
</reference>
<feature type="region of interest" description="Disordered" evidence="7">
    <location>
        <begin position="144"/>
        <end position="178"/>
    </location>
</feature>
<dbReference type="PROSITE" id="PS51903">
    <property type="entry name" value="CLP_R"/>
    <property type="match status" value="1"/>
</dbReference>
<dbReference type="PROSITE" id="PS00870">
    <property type="entry name" value="CLPAB_1"/>
    <property type="match status" value="1"/>
</dbReference>
<dbReference type="STRING" id="1218507.JF74_14270"/>
<dbReference type="FunFam" id="3.40.50.300:FF:000010">
    <property type="entry name" value="Chaperone clpB 1, putative"/>
    <property type="match status" value="1"/>
</dbReference>
<dbReference type="EMBL" id="JXLI01000012">
    <property type="protein sequence ID" value="KJY56068.1"/>
    <property type="molecule type" value="Genomic_DNA"/>
</dbReference>
<dbReference type="Pfam" id="PF10431">
    <property type="entry name" value="ClpB_D2-small"/>
    <property type="match status" value="1"/>
</dbReference>
<dbReference type="GO" id="GO:0016887">
    <property type="term" value="F:ATP hydrolysis activity"/>
    <property type="evidence" value="ECO:0007669"/>
    <property type="project" value="InterPro"/>
</dbReference>
<dbReference type="GO" id="GO:0034605">
    <property type="term" value="P:cellular response to heat"/>
    <property type="evidence" value="ECO:0007669"/>
    <property type="project" value="TreeGrafter"/>
</dbReference>
<dbReference type="Pfam" id="PF07724">
    <property type="entry name" value="AAA_2"/>
    <property type="match status" value="1"/>
</dbReference>
<dbReference type="SUPFAM" id="SSF52540">
    <property type="entry name" value="P-loop containing nucleoside triphosphate hydrolases"/>
    <property type="match status" value="2"/>
</dbReference>
<dbReference type="OrthoDB" id="9803641at2"/>
<evidence type="ECO:0000256" key="2">
    <source>
        <dbReference type="ARBA" id="ARBA00022741"/>
    </source>
</evidence>
<proteinExistence type="inferred from homology"/>
<evidence type="ECO:0000256" key="4">
    <source>
        <dbReference type="ARBA" id="ARBA00023186"/>
    </source>
</evidence>
<accession>A0A0F4LCN0</accession>
<comment type="similarity">
    <text evidence="6">Belongs to the ClpA/ClpB family.</text>
</comment>
<dbReference type="InterPro" id="IPR003959">
    <property type="entry name" value="ATPase_AAA_core"/>
</dbReference>